<protein>
    <recommendedName>
        <fullName evidence="4">AN1-type domain-containing protein</fullName>
    </recommendedName>
</protein>
<keyword evidence="3" id="KW-0862">Zinc</keyword>
<dbReference type="Gene3D" id="4.10.1110.10">
    <property type="entry name" value="AN1-like Zinc finger"/>
    <property type="match status" value="2"/>
</dbReference>
<feature type="domain" description="AN1-type" evidence="4">
    <location>
        <begin position="62"/>
        <end position="99"/>
    </location>
</feature>
<dbReference type="GO" id="GO:0005737">
    <property type="term" value="C:cytoplasm"/>
    <property type="evidence" value="ECO:0007669"/>
    <property type="project" value="TreeGrafter"/>
</dbReference>
<dbReference type="SMART" id="SM00154">
    <property type="entry name" value="ZnF_AN1"/>
    <property type="match status" value="2"/>
</dbReference>
<dbReference type="Pfam" id="PF25327">
    <property type="entry name" value="UBL_ZFAND1"/>
    <property type="match status" value="1"/>
</dbReference>
<dbReference type="InterPro" id="IPR000058">
    <property type="entry name" value="Znf_AN1"/>
</dbReference>
<evidence type="ECO:0000256" key="1">
    <source>
        <dbReference type="ARBA" id="ARBA00022723"/>
    </source>
</evidence>
<keyword evidence="2" id="KW-0863">Zinc-finger</keyword>
<organism evidence="5">
    <name type="scientific">Photinus pyralis</name>
    <name type="common">Common eastern firefly</name>
    <name type="synonym">Lampyris pyralis</name>
    <dbReference type="NCBI Taxonomy" id="7054"/>
    <lineage>
        <taxon>Eukaryota</taxon>
        <taxon>Metazoa</taxon>
        <taxon>Ecdysozoa</taxon>
        <taxon>Arthropoda</taxon>
        <taxon>Hexapoda</taxon>
        <taxon>Insecta</taxon>
        <taxon>Pterygota</taxon>
        <taxon>Neoptera</taxon>
        <taxon>Endopterygota</taxon>
        <taxon>Coleoptera</taxon>
        <taxon>Polyphaga</taxon>
        <taxon>Elateriformia</taxon>
        <taxon>Elateroidea</taxon>
        <taxon>Lampyridae</taxon>
        <taxon>Lampyrinae</taxon>
        <taxon>Photinus</taxon>
    </lineage>
</organism>
<dbReference type="Pfam" id="PF01428">
    <property type="entry name" value="zf-AN1"/>
    <property type="match status" value="1"/>
</dbReference>
<reference evidence="5" key="1">
    <citation type="journal article" date="2016" name="Sci. Rep.">
        <title>Molecular characterization of firefly nuptial gifts: a multi-omics approach sheds light on postcopulatory sexual selection.</title>
        <authorList>
            <person name="Al-Wathiqui N."/>
            <person name="Fallon T.R."/>
            <person name="South A."/>
            <person name="Weng J.K."/>
            <person name="Lewis S.M."/>
        </authorList>
    </citation>
    <scope>NUCLEOTIDE SEQUENCE</scope>
</reference>
<dbReference type="PANTHER" id="PTHR14677">
    <property type="entry name" value="ARSENITE INDUCUBLE RNA ASSOCIATED PROTEIN AIP-1-RELATED"/>
    <property type="match status" value="1"/>
</dbReference>
<dbReference type="InterPro" id="IPR035896">
    <property type="entry name" value="AN1-like_Znf"/>
</dbReference>
<feature type="domain" description="AN1-type" evidence="4">
    <location>
        <begin position="10"/>
        <end position="48"/>
    </location>
</feature>
<sequence>MELPNIGIQCSVSTCKQLDFLPLKCKCGLFFCSDHFNQHSVDCAIDIANKPNLEASPASYLCSQPLCTTRSYIPLLCEKCSQHFCIAHRHLGTCVPKSSDELTAELDKFTAPVKQFNEIKKKLDIQLNNNLEEAKKKEKSQSLANKVQLMRIKNKATGLKSIPATDRVYFNVQLPTTAKLKEMPVFVSKIWTLGRVIDAVAEEGKLTNKNNQSNLPQLRLFLKSSREVVSSNLGVTMQELLFNGAIVDGDNLIIEYVKEECTILAQ</sequence>
<accession>A0A1Y1JRJ9</accession>
<dbReference type="GO" id="GO:0008270">
    <property type="term" value="F:zinc ion binding"/>
    <property type="evidence" value="ECO:0007669"/>
    <property type="project" value="UniProtKB-KW"/>
</dbReference>
<proteinExistence type="predicted"/>
<dbReference type="RefSeq" id="XP_031328342.1">
    <property type="nucleotide sequence ID" value="XM_031472482.1"/>
</dbReference>
<dbReference type="PANTHER" id="PTHR14677:SF20">
    <property type="entry name" value="ZINC FINGER AN1-TYPE CONTAINING 2A-RELATED"/>
    <property type="match status" value="1"/>
</dbReference>
<evidence type="ECO:0000313" key="5">
    <source>
        <dbReference type="EMBL" id="JAV51573.1"/>
    </source>
</evidence>
<dbReference type="OrthoDB" id="25675at2759"/>
<dbReference type="SUPFAM" id="SSF118310">
    <property type="entry name" value="AN1-like Zinc finger"/>
    <property type="match status" value="2"/>
</dbReference>
<evidence type="ECO:0000256" key="2">
    <source>
        <dbReference type="ARBA" id="ARBA00022771"/>
    </source>
</evidence>
<dbReference type="KEGG" id="ppyr:116159501"/>
<dbReference type="InterPro" id="IPR057358">
    <property type="entry name" value="UBL_ZFAND1-like"/>
</dbReference>
<dbReference type="AlphaFoldDB" id="A0A1Y1JRJ9"/>
<keyword evidence="1" id="KW-0479">Metal-binding</keyword>
<dbReference type="GeneID" id="116159501"/>
<name>A0A1Y1JRJ9_PHOPY</name>
<evidence type="ECO:0000256" key="3">
    <source>
        <dbReference type="ARBA" id="ARBA00022833"/>
    </source>
</evidence>
<evidence type="ECO:0000259" key="4">
    <source>
        <dbReference type="SMART" id="SM00154"/>
    </source>
</evidence>
<dbReference type="EMBL" id="GEZM01103074">
    <property type="protein sequence ID" value="JAV51573.1"/>
    <property type="molecule type" value="Transcribed_RNA"/>
</dbReference>